<protein>
    <recommendedName>
        <fullName evidence="3">Toxin-antitoxin system, toxin component, RelE family</fullName>
    </recommendedName>
</protein>
<dbReference type="InterPro" id="IPR035093">
    <property type="entry name" value="RelE/ParE_toxin_dom_sf"/>
</dbReference>
<accession>A0A0G0PTM2</accession>
<proteinExistence type="predicted"/>
<dbReference type="InterPro" id="IPR009241">
    <property type="entry name" value="HigB-like"/>
</dbReference>
<evidence type="ECO:0000313" key="1">
    <source>
        <dbReference type="EMBL" id="KKQ92666.1"/>
    </source>
</evidence>
<gene>
    <name evidence="1" type="ORF">UT17_C0001G0045</name>
</gene>
<dbReference type="Gene3D" id="3.30.2310.20">
    <property type="entry name" value="RelE-like"/>
    <property type="match status" value="1"/>
</dbReference>
<dbReference type="SUPFAM" id="SSF143011">
    <property type="entry name" value="RelE-like"/>
    <property type="match status" value="1"/>
</dbReference>
<comment type="caution">
    <text evidence="1">The sequence shown here is derived from an EMBL/GenBank/DDBJ whole genome shotgun (WGS) entry which is preliminary data.</text>
</comment>
<organism evidence="1 2">
    <name type="scientific">Candidatus Woesebacteria bacterium GW2011_GWB1_39_10</name>
    <dbReference type="NCBI Taxonomy" id="1618572"/>
    <lineage>
        <taxon>Bacteria</taxon>
        <taxon>Candidatus Woeseibacteriota</taxon>
    </lineage>
</organism>
<dbReference type="STRING" id="1618572.UT17_C0001G0045"/>
<dbReference type="AlphaFoldDB" id="A0A0G0PTM2"/>
<dbReference type="Pfam" id="PF05973">
    <property type="entry name" value="Gp49"/>
    <property type="match status" value="1"/>
</dbReference>
<evidence type="ECO:0008006" key="3">
    <source>
        <dbReference type="Google" id="ProtNLM"/>
    </source>
</evidence>
<name>A0A0G0PTM2_9BACT</name>
<sequence>MKVIYHPEVDKTIRDLSNKENSRVVKVVDFFESSKFLLDQKYLKKIMKGLWELRAGRYRLLFGISGGNAIVTRLFLKKTQKTPDREIKLAIKRLNEYEQ</sequence>
<evidence type="ECO:0000313" key="2">
    <source>
        <dbReference type="Proteomes" id="UP000034774"/>
    </source>
</evidence>
<dbReference type="Proteomes" id="UP000034774">
    <property type="component" value="Unassembled WGS sequence"/>
</dbReference>
<dbReference type="EMBL" id="LBVU01000001">
    <property type="protein sequence ID" value="KKQ92666.1"/>
    <property type="molecule type" value="Genomic_DNA"/>
</dbReference>
<reference evidence="1 2" key="1">
    <citation type="journal article" date="2015" name="Nature">
        <title>rRNA introns, odd ribosomes, and small enigmatic genomes across a large radiation of phyla.</title>
        <authorList>
            <person name="Brown C.T."/>
            <person name="Hug L.A."/>
            <person name="Thomas B.C."/>
            <person name="Sharon I."/>
            <person name="Castelle C.J."/>
            <person name="Singh A."/>
            <person name="Wilkins M.J."/>
            <person name="Williams K.H."/>
            <person name="Banfield J.F."/>
        </authorList>
    </citation>
    <scope>NUCLEOTIDE SEQUENCE [LARGE SCALE GENOMIC DNA]</scope>
</reference>